<dbReference type="PROSITE" id="PS51440">
    <property type="entry name" value="TIM_2"/>
    <property type="match status" value="1"/>
</dbReference>
<dbReference type="FunFam" id="3.20.20.70:FF:000020">
    <property type="entry name" value="Triosephosphate isomerase"/>
    <property type="match status" value="1"/>
</dbReference>
<protein>
    <recommendedName>
        <fullName evidence="7 13">Triosephosphate isomerase</fullName>
        <shortName evidence="13">TIM</shortName>
        <shortName evidence="13">TPI</shortName>
        <ecNumber evidence="6 13">5.3.1.1</ecNumber>
    </recommendedName>
    <alternativeName>
        <fullName evidence="13">Triose-phosphate isomerase</fullName>
    </alternativeName>
</protein>
<comment type="pathway">
    <text evidence="2 13 14">Carbohydrate biosynthesis; gluconeogenesis.</text>
</comment>
<dbReference type="InterPro" id="IPR020861">
    <property type="entry name" value="Triosephosphate_isomerase_AS"/>
</dbReference>
<dbReference type="PROSITE" id="PS00171">
    <property type="entry name" value="TIM_1"/>
    <property type="match status" value="1"/>
</dbReference>
<dbReference type="STRING" id="1233.SAMN05216387_1126"/>
<dbReference type="GO" id="GO:0006094">
    <property type="term" value="P:gluconeogenesis"/>
    <property type="evidence" value="ECO:0007669"/>
    <property type="project" value="UniProtKB-UniRule"/>
</dbReference>
<evidence type="ECO:0000256" key="9">
    <source>
        <dbReference type="ARBA" id="ARBA00022490"/>
    </source>
</evidence>
<keyword evidence="10 13" id="KW-0324">Glycolysis</keyword>
<reference evidence="15 16" key="1">
    <citation type="submission" date="2016-10" db="EMBL/GenBank/DDBJ databases">
        <authorList>
            <person name="de Groot N.N."/>
        </authorList>
    </citation>
    <scope>NUCLEOTIDE SEQUENCE [LARGE SCALE GENOMIC DNA]</scope>
    <source>
        <strain evidence="15 16">Nv1</strain>
    </source>
</reference>
<evidence type="ECO:0000256" key="12">
    <source>
        <dbReference type="ARBA" id="ARBA00055680"/>
    </source>
</evidence>
<evidence type="ECO:0000313" key="15">
    <source>
        <dbReference type="EMBL" id="SEL47032.1"/>
    </source>
</evidence>
<name>A0A1H7QGA4_9PROT</name>
<evidence type="ECO:0000256" key="11">
    <source>
        <dbReference type="ARBA" id="ARBA00023235"/>
    </source>
</evidence>
<feature type="binding site" evidence="13">
    <location>
        <position position="175"/>
    </location>
    <ligand>
        <name>substrate</name>
    </ligand>
</feature>
<evidence type="ECO:0000256" key="10">
    <source>
        <dbReference type="ARBA" id="ARBA00023152"/>
    </source>
</evidence>
<dbReference type="InterPro" id="IPR000652">
    <property type="entry name" value="Triosephosphate_isomerase"/>
</dbReference>
<comment type="similarity">
    <text evidence="4 13 14">Belongs to the triosephosphate isomerase family.</text>
</comment>
<keyword evidence="11 13" id="KW-0413">Isomerase</keyword>
<dbReference type="Gene3D" id="3.20.20.70">
    <property type="entry name" value="Aldolase class I"/>
    <property type="match status" value="1"/>
</dbReference>
<dbReference type="CDD" id="cd00311">
    <property type="entry name" value="TIM"/>
    <property type="match status" value="1"/>
</dbReference>
<dbReference type="InterPro" id="IPR013785">
    <property type="entry name" value="Aldolase_TIM"/>
</dbReference>
<evidence type="ECO:0000256" key="8">
    <source>
        <dbReference type="ARBA" id="ARBA00022432"/>
    </source>
</evidence>
<evidence type="ECO:0000256" key="4">
    <source>
        <dbReference type="ARBA" id="ARBA00007422"/>
    </source>
</evidence>
<dbReference type="GO" id="GO:0046166">
    <property type="term" value="P:glyceraldehyde-3-phosphate biosynthetic process"/>
    <property type="evidence" value="ECO:0007669"/>
    <property type="project" value="TreeGrafter"/>
</dbReference>
<gene>
    <name evidence="13" type="primary">tpiA</name>
    <name evidence="15" type="ORF">SAMN05216387_1126</name>
</gene>
<dbReference type="PANTHER" id="PTHR21139:SF42">
    <property type="entry name" value="TRIOSEPHOSPHATE ISOMERASE"/>
    <property type="match status" value="1"/>
</dbReference>
<dbReference type="EC" id="5.3.1.1" evidence="6 13"/>
<dbReference type="InterPro" id="IPR035990">
    <property type="entry name" value="TIM_sf"/>
</dbReference>
<comment type="function">
    <text evidence="12 13">Involved in the gluconeogenesis. Catalyzes stereospecifically the conversion of dihydroxyacetone phosphate (DHAP) to D-glyceraldehyde-3-phosphate (G3P).</text>
</comment>
<dbReference type="GO" id="GO:0019563">
    <property type="term" value="P:glycerol catabolic process"/>
    <property type="evidence" value="ECO:0007669"/>
    <property type="project" value="TreeGrafter"/>
</dbReference>
<organism evidence="15 16">
    <name type="scientific">Nitrosovibrio tenuis</name>
    <dbReference type="NCBI Taxonomy" id="1233"/>
    <lineage>
        <taxon>Bacteria</taxon>
        <taxon>Pseudomonadati</taxon>
        <taxon>Pseudomonadota</taxon>
        <taxon>Betaproteobacteria</taxon>
        <taxon>Nitrosomonadales</taxon>
        <taxon>Nitrosomonadaceae</taxon>
        <taxon>Nitrosovibrio</taxon>
    </lineage>
</organism>
<dbReference type="GO" id="GO:0004807">
    <property type="term" value="F:triose-phosphate isomerase activity"/>
    <property type="evidence" value="ECO:0007669"/>
    <property type="project" value="UniProtKB-UniRule"/>
</dbReference>
<dbReference type="AlphaFoldDB" id="A0A1H7QGA4"/>
<comment type="subunit">
    <text evidence="5 13 14">Homodimer.</text>
</comment>
<dbReference type="GO" id="GO:0006096">
    <property type="term" value="P:glycolytic process"/>
    <property type="evidence" value="ECO:0007669"/>
    <property type="project" value="UniProtKB-UniRule"/>
</dbReference>
<dbReference type="SUPFAM" id="SSF51351">
    <property type="entry name" value="Triosephosphate isomerase (TIM)"/>
    <property type="match status" value="1"/>
</dbReference>
<evidence type="ECO:0000256" key="14">
    <source>
        <dbReference type="RuleBase" id="RU363013"/>
    </source>
</evidence>
<dbReference type="Pfam" id="PF00121">
    <property type="entry name" value="TIM"/>
    <property type="match status" value="1"/>
</dbReference>
<comment type="pathway">
    <text evidence="13 14">Carbohydrate degradation; glycolysis; D-glyceraldehyde 3-phosphate from glycerone phosphate: step 1/1.</text>
</comment>
<dbReference type="NCBIfam" id="TIGR00419">
    <property type="entry name" value="tim"/>
    <property type="match status" value="1"/>
</dbReference>
<feature type="active site" description="Electrophile" evidence="13">
    <location>
        <position position="97"/>
    </location>
</feature>
<dbReference type="UniPathway" id="UPA00138"/>
<comment type="pathway">
    <text evidence="3">Carbohydrate metabolism; erythritol degradation.</text>
</comment>
<feature type="active site" description="Proton acceptor" evidence="13">
    <location>
        <position position="169"/>
    </location>
</feature>
<feature type="binding site" evidence="13">
    <location>
        <position position="214"/>
    </location>
    <ligand>
        <name>substrate</name>
    </ligand>
</feature>
<dbReference type="PANTHER" id="PTHR21139">
    <property type="entry name" value="TRIOSEPHOSPHATE ISOMERASE"/>
    <property type="match status" value="1"/>
</dbReference>
<keyword evidence="16" id="KW-1185">Reference proteome</keyword>
<evidence type="ECO:0000256" key="3">
    <source>
        <dbReference type="ARBA" id="ARBA00004939"/>
    </source>
</evidence>
<dbReference type="EMBL" id="FOBH01000012">
    <property type="protein sequence ID" value="SEL47032.1"/>
    <property type="molecule type" value="Genomic_DNA"/>
</dbReference>
<evidence type="ECO:0000256" key="6">
    <source>
        <dbReference type="ARBA" id="ARBA00011940"/>
    </source>
</evidence>
<accession>A0A1H7QGA4</accession>
<evidence type="ECO:0000256" key="13">
    <source>
        <dbReference type="HAMAP-Rule" id="MF_00147"/>
    </source>
</evidence>
<keyword evidence="8 13" id="KW-0312">Gluconeogenesis</keyword>
<dbReference type="UniPathway" id="UPA00109">
    <property type="reaction ID" value="UER00189"/>
</dbReference>
<comment type="catalytic activity">
    <reaction evidence="1 13 14">
        <text>D-glyceraldehyde 3-phosphate = dihydroxyacetone phosphate</text>
        <dbReference type="Rhea" id="RHEA:18585"/>
        <dbReference type="ChEBI" id="CHEBI:57642"/>
        <dbReference type="ChEBI" id="CHEBI:59776"/>
        <dbReference type="EC" id="5.3.1.1"/>
    </reaction>
</comment>
<evidence type="ECO:0000256" key="1">
    <source>
        <dbReference type="ARBA" id="ARBA00000474"/>
    </source>
</evidence>
<dbReference type="GO" id="GO:0005829">
    <property type="term" value="C:cytosol"/>
    <property type="evidence" value="ECO:0007669"/>
    <property type="project" value="TreeGrafter"/>
</dbReference>
<proteinExistence type="inferred from homology"/>
<feature type="binding site" evidence="13">
    <location>
        <begin position="11"/>
        <end position="13"/>
    </location>
    <ligand>
        <name>substrate</name>
    </ligand>
</feature>
<feature type="binding site" evidence="13">
    <location>
        <begin position="235"/>
        <end position="236"/>
    </location>
    <ligand>
        <name>substrate</name>
    </ligand>
</feature>
<evidence type="ECO:0000256" key="2">
    <source>
        <dbReference type="ARBA" id="ARBA00004742"/>
    </source>
</evidence>
<evidence type="ECO:0000256" key="7">
    <source>
        <dbReference type="ARBA" id="ARBA00019397"/>
    </source>
</evidence>
<dbReference type="Proteomes" id="UP000198620">
    <property type="component" value="Unassembled WGS sequence"/>
</dbReference>
<evidence type="ECO:0000256" key="5">
    <source>
        <dbReference type="ARBA" id="ARBA00011738"/>
    </source>
</evidence>
<comment type="subcellular location">
    <subcellularLocation>
        <location evidence="13 14">Cytoplasm</location>
    </subcellularLocation>
</comment>
<sequence length="258" mass="27391">MAIRSKLVAGNWKMHGGTVQNRSLLTAILAETEGLNGTDVAVCVPYPYLPQAQSLLQGTHLSWGAQNLSQHEKGAYTGEVSAAMLVDFSCRYVIVGHSERRALYGEDSHTVALKFKAAQAAGLMPILCIGETLDQREAGITEHIVAEQLDAVTKLMGVNALVKSVLAYEPVWAIGTGKTATPDQAQEVHAFIRSRIAAYSPEVATGLKILYGGSVKANNAAELFARPDIDGGLIGGASLIADEFIAICCAAKNELILE</sequence>
<dbReference type="HAMAP" id="MF_00147_B">
    <property type="entry name" value="TIM_B"/>
    <property type="match status" value="1"/>
</dbReference>
<evidence type="ECO:0000313" key="16">
    <source>
        <dbReference type="Proteomes" id="UP000198620"/>
    </source>
</evidence>
<keyword evidence="9 13" id="KW-0963">Cytoplasm</keyword>
<dbReference type="InterPro" id="IPR022896">
    <property type="entry name" value="TrioseP_Isoase_bac/euk"/>
</dbReference>